<proteinExistence type="predicted"/>
<evidence type="ECO:0000313" key="2">
    <source>
        <dbReference type="EMBL" id="KAK3172637.1"/>
    </source>
</evidence>
<reference evidence="2" key="1">
    <citation type="submission" date="2022-11" db="EMBL/GenBank/DDBJ databases">
        <title>Chromosomal genome sequence assembly and mating type (MAT) locus characterization of the leprose asexual lichenized fungus Lepraria neglecta (Nyl.) Erichsen.</title>
        <authorList>
            <person name="Allen J.L."/>
            <person name="Pfeffer B."/>
        </authorList>
    </citation>
    <scope>NUCLEOTIDE SEQUENCE</scope>
    <source>
        <strain evidence="2">Allen 5258</strain>
    </source>
</reference>
<feature type="compositionally biased region" description="Gly residues" evidence="1">
    <location>
        <begin position="184"/>
        <end position="193"/>
    </location>
</feature>
<feature type="compositionally biased region" description="Basic and acidic residues" evidence="1">
    <location>
        <begin position="194"/>
        <end position="208"/>
    </location>
</feature>
<organism evidence="2 3">
    <name type="scientific">Lepraria neglecta</name>
    <dbReference type="NCBI Taxonomy" id="209136"/>
    <lineage>
        <taxon>Eukaryota</taxon>
        <taxon>Fungi</taxon>
        <taxon>Dikarya</taxon>
        <taxon>Ascomycota</taxon>
        <taxon>Pezizomycotina</taxon>
        <taxon>Lecanoromycetes</taxon>
        <taxon>OSLEUM clade</taxon>
        <taxon>Lecanoromycetidae</taxon>
        <taxon>Lecanorales</taxon>
        <taxon>Lecanorineae</taxon>
        <taxon>Stereocaulaceae</taxon>
        <taxon>Lepraria</taxon>
    </lineage>
</organism>
<protein>
    <submittedName>
        <fullName evidence="2">Uncharacterized protein</fullName>
    </submittedName>
</protein>
<gene>
    <name evidence="2" type="ORF">OEA41_005961</name>
</gene>
<feature type="compositionally biased region" description="Basic and acidic residues" evidence="1">
    <location>
        <begin position="172"/>
        <end position="183"/>
    </location>
</feature>
<feature type="compositionally biased region" description="Polar residues" evidence="1">
    <location>
        <begin position="158"/>
        <end position="167"/>
    </location>
</feature>
<sequence length="241" mass="27186">MHSKNIAGSRERALPTELLWESQVCQANGARTYRPKRYRAPSWSWASIEGEISMEKRAISTYLQTKPIHIEVLSTSYYALDNYIDDQDYATQVQYGSIRLKGGLVNSRVRECWSGLSVDPYSPGNEDKNYARVTWRLQSMIPSVKPRMGPNDKIKMLTGTTPSGSSRSKTRREHEANTKRKGDWSGGAKGGGDMGKEKRGVCGSEVERVDEQEQLLNKNADWVVKKAVKKSVSLSMDLTRY</sequence>
<accession>A0AAD9Z9H7</accession>
<evidence type="ECO:0000313" key="3">
    <source>
        <dbReference type="Proteomes" id="UP001276659"/>
    </source>
</evidence>
<feature type="region of interest" description="Disordered" evidence="1">
    <location>
        <begin position="144"/>
        <end position="208"/>
    </location>
</feature>
<evidence type="ECO:0000256" key="1">
    <source>
        <dbReference type="SAM" id="MobiDB-lite"/>
    </source>
</evidence>
<dbReference type="AlphaFoldDB" id="A0AAD9Z9H7"/>
<name>A0AAD9Z9H7_9LECA</name>
<keyword evidence="3" id="KW-1185">Reference proteome</keyword>
<dbReference type="Proteomes" id="UP001276659">
    <property type="component" value="Unassembled WGS sequence"/>
</dbReference>
<dbReference type="EMBL" id="JASNWA010000007">
    <property type="protein sequence ID" value="KAK3172637.1"/>
    <property type="molecule type" value="Genomic_DNA"/>
</dbReference>
<comment type="caution">
    <text evidence="2">The sequence shown here is derived from an EMBL/GenBank/DDBJ whole genome shotgun (WGS) entry which is preliminary data.</text>
</comment>